<organism evidence="9 10">
    <name type="scientific">Paenibacillus prosopidis</name>
    <dbReference type="NCBI Taxonomy" id="630520"/>
    <lineage>
        <taxon>Bacteria</taxon>
        <taxon>Bacillati</taxon>
        <taxon>Bacillota</taxon>
        <taxon>Bacilli</taxon>
        <taxon>Bacillales</taxon>
        <taxon>Paenibacillaceae</taxon>
        <taxon>Paenibacillus</taxon>
    </lineage>
</organism>
<feature type="transmembrane region" description="Helical" evidence="7">
    <location>
        <begin position="31"/>
        <end position="58"/>
    </location>
</feature>
<feature type="domain" description="ABC transmembrane type-1" evidence="8">
    <location>
        <begin position="91"/>
        <end position="306"/>
    </location>
</feature>
<evidence type="ECO:0000256" key="5">
    <source>
        <dbReference type="ARBA" id="ARBA00022989"/>
    </source>
</evidence>
<evidence type="ECO:0000256" key="7">
    <source>
        <dbReference type="RuleBase" id="RU363032"/>
    </source>
</evidence>
<comment type="subcellular location">
    <subcellularLocation>
        <location evidence="1 7">Cell membrane</location>
        <topology evidence="1 7">Multi-pass membrane protein</topology>
    </subcellularLocation>
</comment>
<dbReference type="RefSeq" id="WP_245976097.1">
    <property type="nucleotide sequence ID" value="NZ_QPJD01000006.1"/>
</dbReference>
<comment type="caution">
    <text evidence="9">The sequence shown here is derived from an EMBL/GenBank/DDBJ whole genome shotgun (WGS) entry which is preliminary data.</text>
</comment>
<dbReference type="PANTHER" id="PTHR43227">
    <property type="entry name" value="BLL4140 PROTEIN"/>
    <property type="match status" value="1"/>
</dbReference>
<evidence type="ECO:0000313" key="10">
    <source>
        <dbReference type="Proteomes" id="UP000252415"/>
    </source>
</evidence>
<proteinExistence type="inferred from homology"/>
<evidence type="ECO:0000256" key="1">
    <source>
        <dbReference type="ARBA" id="ARBA00004651"/>
    </source>
</evidence>
<protein>
    <submittedName>
        <fullName evidence="9">Putative aldouronate transport system permease protein</fullName>
    </submittedName>
</protein>
<dbReference type="AlphaFoldDB" id="A0A368W317"/>
<dbReference type="SUPFAM" id="SSF161098">
    <property type="entry name" value="MetI-like"/>
    <property type="match status" value="1"/>
</dbReference>
<feature type="transmembrane region" description="Helical" evidence="7">
    <location>
        <begin position="285"/>
        <end position="310"/>
    </location>
</feature>
<feature type="transmembrane region" description="Helical" evidence="7">
    <location>
        <begin position="128"/>
        <end position="151"/>
    </location>
</feature>
<dbReference type="PANTHER" id="PTHR43227:SF11">
    <property type="entry name" value="BLL4140 PROTEIN"/>
    <property type="match status" value="1"/>
</dbReference>
<evidence type="ECO:0000256" key="3">
    <source>
        <dbReference type="ARBA" id="ARBA00022475"/>
    </source>
</evidence>
<sequence>METDTELKLQSSMTLRQTGNRLWKEIVKHKYLYILVAPVVIFYIVFTYIPMYGIVLAFKEFDYSKGILGSPWNNFQNFNEVFANPDFRVAFRNTLLISLGRLIIEFPVPIVLALLLNEISKGRMTRIFQTVFTFPHFISWVVLSGIVVGIFNDQGLYNQILTVLGIEKTSVLTDGPGFTAVLFLSNIWKEAGWSCILYLAAIAGINPELYEAASVDGANRFQQMKAITWPVLKSTAAVLLILAVGNIMNGGFDQIFNMYNPAVYDYADILDTYVYRSAFTDATGFGFSTTVGLLKSVINFALLFGANYLVKTIGKEEGL</sequence>
<evidence type="ECO:0000259" key="8">
    <source>
        <dbReference type="PROSITE" id="PS50928"/>
    </source>
</evidence>
<evidence type="ECO:0000256" key="4">
    <source>
        <dbReference type="ARBA" id="ARBA00022692"/>
    </source>
</evidence>
<name>A0A368W317_9BACL</name>
<dbReference type="Gene3D" id="1.10.3720.10">
    <property type="entry name" value="MetI-like"/>
    <property type="match status" value="1"/>
</dbReference>
<dbReference type="Pfam" id="PF00528">
    <property type="entry name" value="BPD_transp_1"/>
    <property type="match status" value="1"/>
</dbReference>
<keyword evidence="5 7" id="KW-1133">Transmembrane helix</keyword>
<accession>A0A368W317</accession>
<keyword evidence="10" id="KW-1185">Reference proteome</keyword>
<reference evidence="9 10" key="1">
    <citation type="submission" date="2018-07" db="EMBL/GenBank/DDBJ databases">
        <title>Genomic Encyclopedia of Type Strains, Phase III (KMG-III): the genomes of soil and plant-associated and newly described type strains.</title>
        <authorList>
            <person name="Whitman W."/>
        </authorList>
    </citation>
    <scope>NUCLEOTIDE SEQUENCE [LARGE SCALE GENOMIC DNA]</scope>
    <source>
        <strain evidence="9 10">CECT 7506</strain>
    </source>
</reference>
<feature type="transmembrane region" description="Helical" evidence="7">
    <location>
        <begin position="231"/>
        <end position="252"/>
    </location>
</feature>
<evidence type="ECO:0000256" key="2">
    <source>
        <dbReference type="ARBA" id="ARBA00022448"/>
    </source>
</evidence>
<keyword evidence="3" id="KW-1003">Cell membrane</keyword>
<dbReference type="InterPro" id="IPR035906">
    <property type="entry name" value="MetI-like_sf"/>
</dbReference>
<dbReference type="EMBL" id="QPJD01000006">
    <property type="protein sequence ID" value="RCW48366.1"/>
    <property type="molecule type" value="Genomic_DNA"/>
</dbReference>
<dbReference type="InterPro" id="IPR000515">
    <property type="entry name" value="MetI-like"/>
</dbReference>
<dbReference type="GO" id="GO:0005886">
    <property type="term" value="C:plasma membrane"/>
    <property type="evidence" value="ECO:0007669"/>
    <property type="project" value="UniProtKB-SubCell"/>
</dbReference>
<keyword evidence="2 7" id="KW-0813">Transport</keyword>
<dbReference type="PROSITE" id="PS50928">
    <property type="entry name" value="ABC_TM1"/>
    <property type="match status" value="1"/>
</dbReference>
<keyword evidence="4 7" id="KW-0812">Transmembrane</keyword>
<evidence type="ECO:0000313" key="9">
    <source>
        <dbReference type="EMBL" id="RCW48366.1"/>
    </source>
</evidence>
<feature type="transmembrane region" description="Helical" evidence="7">
    <location>
        <begin position="95"/>
        <end position="116"/>
    </location>
</feature>
<dbReference type="CDD" id="cd06261">
    <property type="entry name" value="TM_PBP2"/>
    <property type="match status" value="1"/>
</dbReference>
<dbReference type="GO" id="GO:0055085">
    <property type="term" value="P:transmembrane transport"/>
    <property type="evidence" value="ECO:0007669"/>
    <property type="project" value="InterPro"/>
</dbReference>
<gene>
    <name evidence="9" type="ORF">DFP97_10666</name>
</gene>
<dbReference type="InterPro" id="IPR050809">
    <property type="entry name" value="UgpAE/MalFG_permease"/>
</dbReference>
<comment type="similarity">
    <text evidence="7">Belongs to the binding-protein-dependent transport system permease family.</text>
</comment>
<evidence type="ECO:0000256" key="6">
    <source>
        <dbReference type="ARBA" id="ARBA00023136"/>
    </source>
</evidence>
<dbReference type="Proteomes" id="UP000252415">
    <property type="component" value="Unassembled WGS sequence"/>
</dbReference>
<keyword evidence="6 7" id="KW-0472">Membrane</keyword>